<accession>A0A1I2TK05</accession>
<dbReference type="PANTHER" id="PTHR43808:SF25">
    <property type="entry name" value="PEPTIDASE M20 DIMERISATION DOMAIN-CONTAINING PROTEIN"/>
    <property type="match status" value="1"/>
</dbReference>
<evidence type="ECO:0000313" key="2">
    <source>
        <dbReference type="Proteomes" id="UP000199337"/>
    </source>
</evidence>
<name>A0A1I2TK05_9FIRM</name>
<dbReference type="Gene3D" id="3.40.630.10">
    <property type="entry name" value="Zn peptidases"/>
    <property type="match status" value="1"/>
</dbReference>
<gene>
    <name evidence="1" type="ORF">SAMN05660649_02269</name>
</gene>
<proteinExistence type="predicted"/>
<dbReference type="PANTHER" id="PTHR43808">
    <property type="entry name" value="ACETYLORNITHINE DEACETYLASE"/>
    <property type="match status" value="1"/>
</dbReference>
<dbReference type="Pfam" id="PF01546">
    <property type="entry name" value="Peptidase_M20"/>
    <property type="match status" value="1"/>
</dbReference>
<dbReference type="STRING" id="341036.SAMN05660649_02269"/>
<sequence length="165" mass="17619">MQNQIKQWLAEHAGEAAEFLSRLIQAASTAGRERQAQELMAARFNQMGMEIDIWEQQGNDLISHPCFCSPRTDFKDSPNVVGVLKGTGGGRSLIVNGHIDVVPPGEPGQWADSPWSGTIKDGRIYGRGATDMKGGTVSAILAVEALVVQRASTQSGVVWSTLAAG</sequence>
<dbReference type="InterPro" id="IPR002933">
    <property type="entry name" value="Peptidase_M20"/>
</dbReference>
<dbReference type="GO" id="GO:0016787">
    <property type="term" value="F:hydrolase activity"/>
    <property type="evidence" value="ECO:0007669"/>
    <property type="project" value="InterPro"/>
</dbReference>
<dbReference type="InterPro" id="IPR050072">
    <property type="entry name" value="Peptidase_M20A"/>
</dbReference>
<reference evidence="2" key="1">
    <citation type="submission" date="2016-10" db="EMBL/GenBank/DDBJ databases">
        <authorList>
            <person name="Varghese N."/>
            <person name="Submissions S."/>
        </authorList>
    </citation>
    <scope>NUCLEOTIDE SEQUENCE [LARGE SCALE GENOMIC DNA]</scope>
    <source>
        <strain evidence="2">DSM 17038</strain>
    </source>
</reference>
<dbReference type="RefSeq" id="WP_207648176.1">
    <property type="nucleotide sequence ID" value="NZ_FOOX01000007.1"/>
</dbReference>
<keyword evidence="2" id="KW-1185">Reference proteome</keyword>
<protein>
    <submittedName>
        <fullName evidence="1">Peptidase family M20/M25/M40</fullName>
    </submittedName>
</protein>
<dbReference type="SUPFAM" id="SSF53187">
    <property type="entry name" value="Zn-dependent exopeptidases"/>
    <property type="match status" value="1"/>
</dbReference>
<dbReference type="EMBL" id="FOOX01000007">
    <property type="protein sequence ID" value="SFG64469.1"/>
    <property type="molecule type" value="Genomic_DNA"/>
</dbReference>
<dbReference type="AlphaFoldDB" id="A0A1I2TK05"/>
<dbReference type="Proteomes" id="UP000199337">
    <property type="component" value="Unassembled WGS sequence"/>
</dbReference>
<evidence type="ECO:0000313" key="1">
    <source>
        <dbReference type="EMBL" id="SFG64469.1"/>
    </source>
</evidence>
<organism evidence="1 2">
    <name type="scientific">Desulfotruncus arcticus DSM 17038</name>
    <dbReference type="NCBI Taxonomy" id="1121424"/>
    <lineage>
        <taxon>Bacteria</taxon>
        <taxon>Bacillati</taxon>
        <taxon>Bacillota</taxon>
        <taxon>Clostridia</taxon>
        <taxon>Eubacteriales</taxon>
        <taxon>Desulfallaceae</taxon>
        <taxon>Desulfotruncus</taxon>
    </lineage>
</organism>